<dbReference type="Pfam" id="PF00391">
    <property type="entry name" value="PEP-utilizers"/>
    <property type="match status" value="1"/>
</dbReference>
<dbReference type="GO" id="GO:0008986">
    <property type="term" value="F:pyruvate, water dikinase activity"/>
    <property type="evidence" value="ECO:0007669"/>
    <property type="project" value="InterPro"/>
</dbReference>
<evidence type="ECO:0000256" key="3">
    <source>
        <dbReference type="ARBA" id="ARBA00022840"/>
    </source>
</evidence>
<reference evidence="5 6" key="1">
    <citation type="journal article" date="2016" name="Nat. Commun.">
        <title>Thousands of microbial genomes shed light on interconnected biogeochemical processes in an aquifer system.</title>
        <authorList>
            <person name="Anantharaman K."/>
            <person name="Brown C.T."/>
            <person name="Hug L.A."/>
            <person name="Sharon I."/>
            <person name="Castelle C.J."/>
            <person name="Probst A.J."/>
            <person name="Thomas B.C."/>
            <person name="Singh A."/>
            <person name="Wilkins M.J."/>
            <person name="Karaoz U."/>
            <person name="Brodie E.L."/>
            <person name="Williams K.H."/>
            <person name="Hubbard S.S."/>
            <person name="Banfield J.F."/>
        </authorList>
    </citation>
    <scope>NUCLEOTIDE SEQUENCE [LARGE SCALE GENOMIC DNA]</scope>
</reference>
<dbReference type="AlphaFoldDB" id="A0A1F6G0Y8"/>
<dbReference type="PANTHER" id="PTHR43030">
    <property type="entry name" value="PHOSPHOENOLPYRUVATE SYNTHASE"/>
    <property type="match status" value="1"/>
</dbReference>
<dbReference type="EMBL" id="MFMZ01000002">
    <property type="protein sequence ID" value="OGG91771.1"/>
    <property type="molecule type" value="Genomic_DNA"/>
</dbReference>
<dbReference type="InterPro" id="IPR006319">
    <property type="entry name" value="PEP_synth"/>
</dbReference>
<evidence type="ECO:0000313" key="6">
    <source>
        <dbReference type="Proteomes" id="UP000177998"/>
    </source>
</evidence>
<feature type="domain" description="PEP-utilising enzyme mobile" evidence="4">
    <location>
        <begin position="419"/>
        <end position="489"/>
    </location>
</feature>
<evidence type="ECO:0000259" key="4">
    <source>
        <dbReference type="Pfam" id="PF00391"/>
    </source>
</evidence>
<keyword evidence="3" id="KW-0067">ATP-binding</keyword>
<name>A0A1F6G0Y8_9BACT</name>
<dbReference type="InterPro" id="IPR036637">
    <property type="entry name" value="Phosphohistidine_dom_sf"/>
</dbReference>
<evidence type="ECO:0000313" key="5">
    <source>
        <dbReference type="EMBL" id="OGG91771.1"/>
    </source>
</evidence>
<dbReference type="STRING" id="1798564.A3H55_02660"/>
<proteinExistence type="inferred from homology"/>
<dbReference type="Proteomes" id="UP000177998">
    <property type="component" value="Unassembled WGS sequence"/>
</dbReference>
<gene>
    <name evidence="5" type="ORF">A3H55_02660</name>
</gene>
<dbReference type="Gene3D" id="3.50.30.10">
    <property type="entry name" value="Phosphohistidine domain"/>
    <property type="match status" value="1"/>
</dbReference>
<dbReference type="GO" id="GO:0005524">
    <property type="term" value="F:ATP binding"/>
    <property type="evidence" value="ECO:0007669"/>
    <property type="project" value="UniProtKB-KW"/>
</dbReference>
<dbReference type="PROSITE" id="PS00370">
    <property type="entry name" value="PEP_ENZYMES_PHOS_SITE"/>
    <property type="match status" value="1"/>
</dbReference>
<evidence type="ECO:0000256" key="1">
    <source>
        <dbReference type="ARBA" id="ARBA00007837"/>
    </source>
</evidence>
<accession>A0A1F6G0Y8</accession>
<keyword evidence="2" id="KW-0547">Nucleotide-binding</keyword>
<sequence>MTLVEKISKSYLQKLKNKAWYHQRFDGSPMYLFAIGEAEIRQEKRKPAGTEADVRVCFFNSGQADWYLDMADVKRGAQVIINQARKNQNISAQLLKNWKEDEDKFEEFSNEFHKVNLKKLINEKLLKLFDQYSKLFLNRFSSSAVIDHFALGTDEIIAQMIRAEIGKIKKESNFTDIFSVITAPVHQSFINQAEIDLLKIAVNSPNNLGKIKKYQQKYFWTKNNYITAQILTVKHFQQEISVWRRSKADLKKYLNQLKNTPRINKLKKQKLLRKYRFSPLLKTLIKISEDFTWWQDERKKSTYLNIHLGTQILGEMADRIGYTKESTKFLIRPEVEKWFKNKIPSQKELNQRMKNCGIAIWRDGYYIALGKEVAELKKLMPTKSGQGAVQDLRGLSASTGRVIGKVKIINSAREISKVKPGDILVAVMTRPDYIAGMKKAAAIVTNEGGITCHAAIVSRELGIPCIIGTKIATRVFKDGDLVEVNANHGWVRKIKKTICHD</sequence>
<protein>
    <recommendedName>
        <fullName evidence="4">PEP-utilising enzyme mobile domain-containing protein</fullName>
    </recommendedName>
</protein>
<comment type="similarity">
    <text evidence="1">Belongs to the PEP-utilizing enzyme family.</text>
</comment>
<organism evidence="5 6">
    <name type="scientific">Candidatus Kuenenbacteria bacterium RIFCSPLOWO2_02_FULL_42_16</name>
    <dbReference type="NCBI Taxonomy" id="1798564"/>
    <lineage>
        <taxon>Bacteria</taxon>
        <taxon>Candidatus Kueneniibacteriota</taxon>
    </lineage>
</organism>
<dbReference type="PANTHER" id="PTHR43030:SF1">
    <property type="entry name" value="PHOSPHOENOLPYRUVATE SYNTHASE"/>
    <property type="match status" value="1"/>
</dbReference>
<dbReference type="InterPro" id="IPR018274">
    <property type="entry name" value="PEP_util_AS"/>
</dbReference>
<dbReference type="InterPro" id="IPR008279">
    <property type="entry name" value="PEP-util_enz_mobile_dom"/>
</dbReference>
<dbReference type="SUPFAM" id="SSF52009">
    <property type="entry name" value="Phosphohistidine domain"/>
    <property type="match status" value="1"/>
</dbReference>
<comment type="caution">
    <text evidence="5">The sequence shown here is derived from an EMBL/GenBank/DDBJ whole genome shotgun (WGS) entry which is preliminary data.</text>
</comment>
<evidence type="ECO:0000256" key="2">
    <source>
        <dbReference type="ARBA" id="ARBA00022741"/>
    </source>
</evidence>